<sequence length="168" mass="19325">MRTVEWVFGELDVIGEHMWDISLDNSAFNSLKTKISKLSAQIAVHHALENTVTQLQEFGTLTDSQNRVGKFLEALYGDSDCPTSTDESRWRKLRSLDCETFLLIATSYTPIGITKMSRTEFDYLIENAPKYLHTKPPPPRWMFRREFQIALAAKAELAGMGEFKRRVY</sequence>
<evidence type="ECO:0000313" key="1">
    <source>
        <dbReference type="EMBL" id="KAF2182614.1"/>
    </source>
</evidence>
<evidence type="ECO:0000313" key="2">
    <source>
        <dbReference type="Proteomes" id="UP000800200"/>
    </source>
</evidence>
<dbReference type="OrthoDB" id="3793606at2759"/>
<proteinExistence type="predicted"/>
<keyword evidence="2" id="KW-1185">Reference proteome</keyword>
<reference evidence="1" key="1">
    <citation type="journal article" date="2020" name="Stud. Mycol.">
        <title>101 Dothideomycetes genomes: a test case for predicting lifestyles and emergence of pathogens.</title>
        <authorList>
            <person name="Haridas S."/>
            <person name="Albert R."/>
            <person name="Binder M."/>
            <person name="Bloem J."/>
            <person name="Labutti K."/>
            <person name="Salamov A."/>
            <person name="Andreopoulos B."/>
            <person name="Baker S."/>
            <person name="Barry K."/>
            <person name="Bills G."/>
            <person name="Bluhm B."/>
            <person name="Cannon C."/>
            <person name="Castanera R."/>
            <person name="Culley D."/>
            <person name="Daum C."/>
            <person name="Ezra D."/>
            <person name="Gonzalez J."/>
            <person name="Henrissat B."/>
            <person name="Kuo A."/>
            <person name="Liang C."/>
            <person name="Lipzen A."/>
            <person name="Lutzoni F."/>
            <person name="Magnuson J."/>
            <person name="Mondo S."/>
            <person name="Nolan M."/>
            <person name="Ohm R."/>
            <person name="Pangilinan J."/>
            <person name="Park H.-J."/>
            <person name="Ramirez L."/>
            <person name="Alfaro M."/>
            <person name="Sun H."/>
            <person name="Tritt A."/>
            <person name="Yoshinaga Y."/>
            <person name="Zwiers L.-H."/>
            <person name="Turgeon B."/>
            <person name="Goodwin S."/>
            <person name="Spatafora J."/>
            <person name="Crous P."/>
            <person name="Grigoriev I."/>
        </authorList>
    </citation>
    <scope>NUCLEOTIDE SEQUENCE</scope>
    <source>
        <strain evidence="1">CBS 207.26</strain>
    </source>
</reference>
<dbReference type="Proteomes" id="UP000800200">
    <property type="component" value="Unassembled WGS sequence"/>
</dbReference>
<name>A0A6A6DSM4_9PEZI</name>
<dbReference type="EMBL" id="ML994647">
    <property type="protein sequence ID" value="KAF2182614.1"/>
    <property type="molecule type" value="Genomic_DNA"/>
</dbReference>
<protein>
    <submittedName>
        <fullName evidence="1">Uncharacterized protein</fullName>
    </submittedName>
</protein>
<accession>A0A6A6DSM4</accession>
<dbReference type="AlphaFoldDB" id="A0A6A6DSM4"/>
<gene>
    <name evidence="1" type="ORF">K469DRAFT_586157</name>
</gene>
<organism evidence="1 2">
    <name type="scientific">Zopfia rhizophila CBS 207.26</name>
    <dbReference type="NCBI Taxonomy" id="1314779"/>
    <lineage>
        <taxon>Eukaryota</taxon>
        <taxon>Fungi</taxon>
        <taxon>Dikarya</taxon>
        <taxon>Ascomycota</taxon>
        <taxon>Pezizomycotina</taxon>
        <taxon>Dothideomycetes</taxon>
        <taxon>Dothideomycetes incertae sedis</taxon>
        <taxon>Zopfiaceae</taxon>
        <taxon>Zopfia</taxon>
    </lineage>
</organism>